<evidence type="ECO:0000313" key="1">
    <source>
        <dbReference type="EMBL" id="PWC28913.1"/>
    </source>
</evidence>
<comment type="caution">
    <text evidence="1">The sequence shown here is derived from an EMBL/GenBank/DDBJ whole genome shotgun (WGS) entry which is preliminary data.</text>
</comment>
<accession>A0A2U1V4V1</accession>
<protein>
    <submittedName>
        <fullName evidence="1">Uncharacterized protein</fullName>
    </submittedName>
</protein>
<sequence length="158" mass="17316">MSAAGKGAPRRLSPRHALAGEEQQVWIGFGGQADQGWLRLLRPGFRHCFAVLRDKAGWTLVEPLSGRLLVTRAELAAGFDLPGFYRRAGLSVVGPFRPGPPVSRNWRPEISFYSCVQVCRALLGEGAPRAFTPHGLYRALVNESLNRKIIIDATLQPG</sequence>
<organism evidence="1 2">
    <name type="scientific">Teichococcus aestuarii</name>
    <dbReference type="NCBI Taxonomy" id="568898"/>
    <lineage>
        <taxon>Bacteria</taxon>
        <taxon>Pseudomonadati</taxon>
        <taxon>Pseudomonadota</taxon>
        <taxon>Alphaproteobacteria</taxon>
        <taxon>Acetobacterales</taxon>
        <taxon>Roseomonadaceae</taxon>
        <taxon>Roseomonas</taxon>
    </lineage>
</organism>
<gene>
    <name evidence="1" type="ORF">CR165_09955</name>
</gene>
<keyword evidence="2" id="KW-1185">Reference proteome</keyword>
<evidence type="ECO:0000313" key="2">
    <source>
        <dbReference type="Proteomes" id="UP000245048"/>
    </source>
</evidence>
<name>A0A2U1V4V1_9PROT</name>
<dbReference type="AlphaFoldDB" id="A0A2U1V4V1"/>
<dbReference type="OrthoDB" id="8446920at2"/>
<dbReference type="Proteomes" id="UP000245048">
    <property type="component" value="Unassembled WGS sequence"/>
</dbReference>
<proteinExistence type="predicted"/>
<dbReference type="RefSeq" id="WP_109516834.1">
    <property type="nucleotide sequence ID" value="NZ_PDOA01000005.1"/>
</dbReference>
<reference evidence="2" key="1">
    <citation type="submission" date="2017-10" db="EMBL/GenBank/DDBJ databases">
        <authorList>
            <person name="Toshchakov S.V."/>
            <person name="Goeva M.A."/>
        </authorList>
    </citation>
    <scope>NUCLEOTIDE SEQUENCE [LARGE SCALE GENOMIC DNA]</scope>
    <source>
        <strain evidence="2">JR1/69-1-13</strain>
    </source>
</reference>
<dbReference type="EMBL" id="PDOA01000005">
    <property type="protein sequence ID" value="PWC28913.1"/>
    <property type="molecule type" value="Genomic_DNA"/>
</dbReference>